<comment type="caution">
    <text evidence="12">The sequence shown here is derived from an EMBL/GenBank/DDBJ whole genome shotgun (WGS) entry which is preliminary data.</text>
</comment>
<name>A0A7W0CL84_9ACTN</name>
<evidence type="ECO:0000313" key="12">
    <source>
        <dbReference type="EMBL" id="MBA2893239.1"/>
    </source>
</evidence>
<dbReference type="PROSITE" id="PS00624">
    <property type="entry name" value="GMC_OXRED_2"/>
    <property type="match status" value="1"/>
</dbReference>
<dbReference type="PANTHER" id="PTHR11552:SF147">
    <property type="entry name" value="CHOLINE DEHYDROGENASE, MITOCHONDRIAL"/>
    <property type="match status" value="1"/>
</dbReference>
<dbReference type="SUPFAM" id="SSF54373">
    <property type="entry name" value="FAD-linked reductases, C-terminal domain"/>
    <property type="match status" value="1"/>
</dbReference>
<dbReference type="NCBIfam" id="TIGR01810">
    <property type="entry name" value="betA"/>
    <property type="match status" value="1"/>
</dbReference>
<evidence type="ECO:0000256" key="2">
    <source>
        <dbReference type="ARBA" id="ARBA00010790"/>
    </source>
</evidence>
<dbReference type="InterPro" id="IPR011533">
    <property type="entry name" value="BetA"/>
</dbReference>
<evidence type="ECO:0000256" key="5">
    <source>
        <dbReference type="ARBA" id="ARBA00023002"/>
    </source>
</evidence>
<keyword evidence="5 12" id="KW-0560">Oxidoreductase</keyword>
<evidence type="ECO:0000256" key="4">
    <source>
        <dbReference type="ARBA" id="ARBA00022827"/>
    </source>
</evidence>
<dbReference type="AlphaFoldDB" id="A0A7W0CL84"/>
<dbReference type="GO" id="GO:0016020">
    <property type="term" value="C:membrane"/>
    <property type="evidence" value="ECO:0007669"/>
    <property type="project" value="TreeGrafter"/>
</dbReference>
<dbReference type="Pfam" id="PF00732">
    <property type="entry name" value="GMC_oxred_N"/>
    <property type="match status" value="1"/>
</dbReference>
<feature type="domain" description="Glucose-methanol-choline oxidoreductase N-terminal" evidence="11">
    <location>
        <begin position="250"/>
        <end position="264"/>
    </location>
</feature>
<dbReference type="GO" id="GO:0050660">
    <property type="term" value="F:flavin adenine dinucleotide binding"/>
    <property type="evidence" value="ECO:0007669"/>
    <property type="project" value="InterPro"/>
</dbReference>
<comment type="cofactor">
    <cofactor evidence="1 7">
        <name>FAD</name>
        <dbReference type="ChEBI" id="CHEBI:57692"/>
    </cofactor>
</comment>
<keyword evidence="13" id="KW-1185">Reference proteome</keyword>
<dbReference type="EMBL" id="JACDUR010000004">
    <property type="protein sequence ID" value="MBA2893239.1"/>
    <property type="molecule type" value="Genomic_DNA"/>
</dbReference>
<feature type="binding site" evidence="7">
    <location>
        <position position="83"/>
    </location>
    <ligand>
        <name>FAD</name>
        <dbReference type="ChEBI" id="CHEBI:57692"/>
    </ligand>
</feature>
<accession>A0A7W0CL84</accession>
<dbReference type="InterPro" id="IPR036188">
    <property type="entry name" value="FAD/NAD-bd_sf"/>
</dbReference>
<dbReference type="SUPFAM" id="SSF51905">
    <property type="entry name" value="FAD/NAD(P)-binding domain"/>
    <property type="match status" value="1"/>
</dbReference>
<dbReference type="NCBIfam" id="NF002550">
    <property type="entry name" value="PRK02106.1"/>
    <property type="match status" value="1"/>
</dbReference>
<sequence>MTTWDYIVVGGGSAGSALANRLSASARVLVLEAGRPDYPWDVFIHMPAALMFPIGSRFYDWKYESEPEPHMGERRVYHARGKVLGGSSSINGMIFQRGNPLDYERWAADPGMKSWDYAHCLPYFRKMENCLADPDSPFRGSSGPLKLERGPAQGPLFDAFFAAVREAGHELTDDVNGFRQEGFAAFDRNLHRGRRLSAARAYLHPVRGRKNLTVRTRAMVSRIVFEGTRAVGVEVGGSVIRGEEIILCGGAINTPQLLQVSGVGPRAVLEAAGVRVVHDLPGVGENLQDHLEVYVQHACLKPVSQQPSLAMWRRPFIGADWLFRRKGPGATNHFEAGGFLCSNDEVAYPNLMIHFLPIAVRYDGSAPAGGHGYQLHIGPMYSDARGSVRITSGDVAVKPELRFNYLSTDQDRREWIEAVHHARRILSQPAWADLNGGEISPGPGVETDEEILDWVRRDGETALHPSCTARMGVDELSVLDPETMRVHGLEGLRVVDASAMPYVTNGNIYAPVMMLAEKSADLILGNTPLPPEPLEFYRRSS</sequence>
<dbReference type="Proteomes" id="UP000530928">
    <property type="component" value="Unassembled WGS sequence"/>
</dbReference>
<dbReference type="PROSITE" id="PS00623">
    <property type="entry name" value="GMC_OXRED_1"/>
    <property type="match status" value="1"/>
</dbReference>
<gene>
    <name evidence="12" type="ORF">HNR30_004593</name>
</gene>
<dbReference type="Gene3D" id="3.30.560.10">
    <property type="entry name" value="Glucose Oxidase, domain 3"/>
    <property type="match status" value="1"/>
</dbReference>
<dbReference type="InterPro" id="IPR012132">
    <property type="entry name" value="GMC_OxRdtase"/>
</dbReference>
<evidence type="ECO:0000256" key="8">
    <source>
        <dbReference type="RuleBase" id="RU003968"/>
    </source>
</evidence>
<dbReference type="Pfam" id="PF05199">
    <property type="entry name" value="GMC_oxred_C"/>
    <property type="match status" value="1"/>
</dbReference>
<dbReference type="EC" id="1.1.99.1" evidence="6 9"/>
<evidence type="ECO:0000259" key="11">
    <source>
        <dbReference type="PROSITE" id="PS00624"/>
    </source>
</evidence>
<comment type="catalytic activity">
    <reaction evidence="9">
        <text>choline + A = betaine aldehyde + AH2</text>
        <dbReference type="Rhea" id="RHEA:17433"/>
        <dbReference type="ChEBI" id="CHEBI:13193"/>
        <dbReference type="ChEBI" id="CHEBI:15354"/>
        <dbReference type="ChEBI" id="CHEBI:15710"/>
        <dbReference type="ChEBI" id="CHEBI:17499"/>
        <dbReference type="EC" id="1.1.99.1"/>
    </reaction>
</comment>
<organism evidence="12 13">
    <name type="scientific">Nonomuraea soli</name>
    <dbReference type="NCBI Taxonomy" id="1032476"/>
    <lineage>
        <taxon>Bacteria</taxon>
        <taxon>Bacillati</taxon>
        <taxon>Actinomycetota</taxon>
        <taxon>Actinomycetes</taxon>
        <taxon>Streptosporangiales</taxon>
        <taxon>Streptosporangiaceae</taxon>
        <taxon>Nonomuraea</taxon>
    </lineage>
</organism>
<dbReference type="RefSeq" id="WP_181611958.1">
    <property type="nucleotide sequence ID" value="NZ_BAABAM010000003.1"/>
</dbReference>
<evidence type="ECO:0000256" key="6">
    <source>
        <dbReference type="NCBIfam" id="TIGR01810"/>
    </source>
</evidence>
<proteinExistence type="inferred from homology"/>
<dbReference type="PIRSF" id="PIRSF000137">
    <property type="entry name" value="Alcohol_oxidase"/>
    <property type="match status" value="1"/>
</dbReference>
<dbReference type="GO" id="GO:0019285">
    <property type="term" value="P:glycine betaine biosynthetic process from choline"/>
    <property type="evidence" value="ECO:0007669"/>
    <property type="project" value="UniProtKB-UniRule"/>
</dbReference>
<feature type="binding site" evidence="7">
    <location>
        <position position="220"/>
    </location>
    <ligand>
        <name>FAD</name>
        <dbReference type="ChEBI" id="CHEBI:57692"/>
    </ligand>
</feature>
<feature type="domain" description="Glucose-methanol-choline oxidoreductase N-terminal" evidence="10">
    <location>
        <begin position="81"/>
        <end position="104"/>
    </location>
</feature>
<dbReference type="Gene3D" id="3.50.50.60">
    <property type="entry name" value="FAD/NAD(P)-binding domain"/>
    <property type="match status" value="1"/>
</dbReference>
<comment type="pathway">
    <text evidence="9">Amine and polyamine biosynthesis; betaine biosynthesis via choline pathway; betaine aldehyde from choline (cytochrome c reductase route): step 1/1.</text>
</comment>
<dbReference type="InterPro" id="IPR007867">
    <property type="entry name" value="GMC_OxRtase_C"/>
</dbReference>
<evidence type="ECO:0000256" key="9">
    <source>
        <dbReference type="RuleBase" id="RU003969"/>
    </source>
</evidence>
<evidence type="ECO:0000259" key="10">
    <source>
        <dbReference type="PROSITE" id="PS00623"/>
    </source>
</evidence>
<comment type="similarity">
    <text evidence="2 8">Belongs to the GMC oxidoreductase family.</text>
</comment>
<dbReference type="GO" id="GO:0008812">
    <property type="term" value="F:choline dehydrogenase activity"/>
    <property type="evidence" value="ECO:0007669"/>
    <property type="project" value="UniProtKB-UniRule"/>
</dbReference>
<dbReference type="PANTHER" id="PTHR11552">
    <property type="entry name" value="GLUCOSE-METHANOL-CHOLINE GMC OXIDOREDUCTASE"/>
    <property type="match status" value="1"/>
</dbReference>
<dbReference type="UniPathway" id="UPA00529">
    <property type="reaction ID" value="UER00385"/>
</dbReference>
<evidence type="ECO:0000256" key="1">
    <source>
        <dbReference type="ARBA" id="ARBA00001974"/>
    </source>
</evidence>
<evidence type="ECO:0000256" key="7">
    <source>
        <dbReference type="PIRSR" id="PIRSR000137-2"/>
    </source>
</evidence>
<dbReference type="InterPro" id="IPR000172">
    <property type="entry name" value="GMC_OxRdtase_N"/>
</dbReference>
<reference evidence="12 13" key="1">
    <citation type="submission" date="2020-07" db="EMBL/GenBank/DDBJ databases">
        <title>Genomic Encyclopedia of Type Strains, Phase IV (KMG-IV): sequencing the most valuable type-strain genomes for metagenomic binning, comparative biology and taxonomic classification.</title>
        <authorList>
            <person name="Goeker M."/>
        </authorList>
    </citation>
    <scope>NUCLEOTIDE SEQUENCE [LARGE SCALE GENOMIC DNA]</scope>
    <source>
        <strain evidence="12 13">DSM 45533</strain>
    </source>
</reference>
<evidence type="ECO:0000313" key="13">
    <source>
        <dbReference type="Proteomes" id="UP000530928"/>
    </source>
</evidence>
<keyword evidence="3 8" id="KW-0285">Flavoprotein</keyword>
<evidence type="ECO:0000256" key="3">
    <source>
        <dbReference type="ARBA" id="ARBA00022630"/>
    </source>
</evidence>
<keyword evidence="4 7" id="KW-0274">FAD</keyword>
<protein>
    <recommendedName>
        <fullName evidence="6 9">Choline dehydrogenase</fullName>
        <ecNumber evidence="6 9">1.1.99.1</ecNumber>
    </recommendedName>
</protein>